<dbReference type="OrthoDB" id="69989at2759"/>
<evidence type="ECO:0000256" key="8">
    <source>
        <dbReference type="ARBA" id="ARBA00032658"/>
    </source>
</evidence>
<keyword evidence="7 10" id="KW-0472">Membrane</keyword>
<feature type="transmembrane region" description="Helical" evidence="10">
    <location>
        <begin position="194"/>
        <end position="215"/>
    </location>
</feature>
<sequence length="244" mass="27338">MISGSTLSYFFGFWALAYLIDAGLSVHPFTKQRYLELRGRSGISIQVLQARFFTQKLNPFFHRLGNVDWFPWGLWFSIGTAFSAIFMCLSVVVLSLLAYNTVMRKPIEKQIITPVMPGVNLPLSQVGFYMLTLLVCVVLHEAGHALAALREKVRLHGFGFFLFGIYPGAYVDISDSDLCSLSPLRQLRIYCAGVWHNGVIVFLSLILFHALPWLLVPAYSTNRGVGVVSVLEVMHIPVVCNTSF</sequence>
<evidence type="ECO:0000256" key="1">
    <source>
        <dbReference type="ARBA" id="ARBA00001350"/>
    </source>
</evidence>
<dbReference type="GO" id="GO:0016020">
    <property type="term" value="C:membrane"/>
    <property type="evidence" value="ECO:0007669"/>
    <property type="project" value="InterPro"/>
</dbReference>
<keyword evidence="5 10" id="KW-0812">Transmembrane</keyword>
<gene>
    <name evidence="12" type="ORF">DILT_LOCUS17548</name>
</gene>
<proteinExistence type="predicted"/>
<protein>
    <recommendedName>
        <fullName evidence="4">Membrane-bound transcription factor site-2 protease</fullName>
        <ecNumber evidence="3">3.4.24.85</ecNumber>
    </recommendedName>
    <alternativeName>
        <fullName evidence="8">Endopeptidase S2P</fullName>
    </alternativeName>
</protein>
<evidence type="ECO:0000256" key="2">
    <source>
        <dbReference type="ARBA" id="ARBA00004127"/>
    </source>
</evidence>
<organism evidence="12 13">
    <name type="scientific">Dibothriocephalus latus</name>
    <name type="common">Fish tapeworm</name>
    <name type="synonym">Diphyllobothrium latum</name>
    <dbReference type="NCBI Taxonomy" id="60516"/>
    <lineage>
        <taxon>Eukaryota</taxon>
        <taxon>Metazoa</taxon>
        <taxon>Spiralia</taxon>
        <taxon>Lophotrochozoa</taxon>
        <taxon>Platyhelminthes</taxon>
        <taxon>Cestoda</taxon>
        <taxon>Eucestoda</taxon>
        <taxon>Diphyllobothriidea</taxon>
        <taxon>Diphyllobothriidae</taxon>
        <taxon>Dibothriocephalus</taxon>
    </lineage>
</organism>
<dbReference type="EC" id="3.4.24.85" evidence="3"/>
<keyword evidence="13" id="KW-1185">Reference proteome</keyword>
<feature type="transmembrane region" description="Helical" evidence="10">
    <location>
        <begin position="7"/>
        <end position="26"/>
    </location>
</feature>
<dbReference type="InterPro" id="IPR008915">
    <property type="entry name" value="Peptidase_M50"/>
</dbReference>
<feature type="transmembrane region" description="Helical" evidence="10">
    <location>
        <begin position="126"/>
        <end position="149"/>
    </location>
</feature>
<comment type="catalytic activity">
    <reaction evidence="1">
        <text>Cleaves several transcription factors that are type-2 transmembrane proteins within membrane-spanning domains. Known substrates include sterol regulatory element-binding protein (SREBP) -1, SREBP-2 and forms of the transcriptional activator ATF6. SREBP-2 is cleaved at the site 477-DRSRILL-|-CVLTFLCLSFNPLTSLLQWGGA-505. The residues Asn-Pro, 11 residues distal to the site of cleavage in the membrane-spanning domain, are important for cleavage by S2P endopeptidase. Replacement of either of these residues does not prevent cleavage, but there is no cleavage if both of these residues are replaced.</text>
        <dbReference type="EC" id="3.4.24.85"/>
    </reaction>
</comment>
<dbReference type="GO" id="GO:0031293">
    <property type="term" value="P:membrane protein intracellular domain proteolysis"/>
    <property type="evidence" value="ECO:0007669"/>
    <property type="project" value="TreeGrafter"/>
</dbReference>
<dbReference type="Proteomes" id="UP000281553">
    <property type="component" value="Unassembled WGS sequence"/>
</dbReference>
<comment type="subcellular location">
    <subcellularLocation>
        <location evidence="2">Endomembrane system</location>
        <topology evidence="2">Multi-pass membrane protein</topology>
    </subcellularLocation>
</comment>
<evidence type="ECO:0000256" key="9">
    <source>
        <dbReference type="ARBA" id="ARBA00045828"/>
    </source>
</evidence>
<dbReference type="PRINTS" id="PR01000">
    <property type="entry name" value="SREBPS2PTASE"/>
</dbReference>
<dbReference type="GO" id="GO:0004222">
    <property type="term" value="F:metalloendopeptidase activity"/>
    <property type="evidence" value="ECO:0007669"/>
    <property type="project" value="InterPro"/>
</dbReference>
<dbReference type="GO" id="GO:0012505">
    <property type="term" value="C:endomembrane system"/>
    <property type="evidence" value="ECO:0007669"/>
    <property type="project" value="UniProtKB-SubCell"/>
</dbReference>
<feature type="transmembrane region" description="Helical" evidence="10">
    <location>
        <begin position="74"/>
        <end position="99"/>
    </location>
</feature>
<accession>A0A3P7NXD5</accession>
<keyword evidence="6 10" id="KW-1133">Transmembrane helix</keyword>
<evidence type="ECO:0000256" key="4">
    <source>
        <dbReference type="ARBA" id="ARBA00014400"/>
    </source>
</evidence>
<dbReference type="AlphaFoldDB" id="A0A3P7NXD5"/>
<dbReference type="PANTHER" id="PTHR13325:SF3">
    <property type="entry name" value="MEMBRANE-BOUND TRANSCRIPTION FACTOR SITE-2 PROTEASE"/>
    <property type="match status" value="1"/>
</dbReference>
<evidence type="ECO:0000313" key="12">
    <source>
        <dbReference type="EMBL" id="VDN38197.1"/>
    </source>
</evidence>
<dbReference type="GO" id="GO:0005737">
    <property type="term" value="C:cytoplasm"/>
    <property type="evidence" value="ECO:0007669"/>
    <property type="project" value="TreeGrafter"/>
</dbReference>
<name>A0A3P7NXD5_DIBLA</name>
<evidence type="ECO:0000259" key="11">
    <source>
        <dbReference type="Pfam" id="PF02163"/>
    </source>
</evidence>
<evidence type="ECO:0000256" key="3">
    <source>
        <dbReference type="ARBA" id="ARBA00012347"/>
    </source>
</evidence>
<comment type="function">
    <text evidence="9">Zinc metalloprotease that mediates intramembrane proteolysis of proteins such as ATF6, ATF6B, SREBF1/SREBP1 and SREBF2/SREBP2. Catalyzes the second step in the proteolytic activation of the sterol regulatory element-binding proteins (SREBPs) SREBF1/SREBP1 and SREBF2/SREBP2: cleaves SREBPs within the first transmembrane segment, thereby releasing the N-terminal segment with a portion of the transmembrane segment attached. Mature N-terminal SREBP fragments shuttle to the nucleus and activate gene transcription. Also mediates the second step in the proteolytic activation of the cyclic AMP-dependent transcription factor ATF-6 (ATF6 and ATF6B). Involved in intramembrane proteolysis during bone formation. In astrocytes and osteoblasts, upon DNA damage and ER stress, mediates the second step of the regulated intramembrane proteolytic activation of the transcription factor CREB3L1, leading to the inhibition of cell-cycle progression.</text>
</comment>
<evidence type="ECO:0000256" key="5">
    <source>
        <dbReference type="ARBA" id="ARBA00022692"/>
    </source>
</evidence>
<dbReference type="EMBL" id="UYRU01092624">
    <property type="protein sequence ID" value="VDN38197.1"/>
    <property type="molecule type" value="Genomic_DNA"/>
</dbReference>
<evidence type="ECO:0000256" key="10">
    <source>
        <dbReference type="SAM" id="Phobius"/>
    </source>
</evidence>
<dbReference type="GO" id="GO:1905897">
    <property type="term" value="P:regulation of response to endoplasmic reticulum stress"/>
    <property type="evidence" value="ECO:0007669"/>
    <property type="project" value="TreeGrafter"/>
</dbReference>
<dbReference type="PANTHER" id="PTHR13325">
    <property type="entry name" value="PROTEASE M50 MEMBRANE-BOUND TRANSCRIPTION FACTOR SITE 2 PROTEASE"/>
    <property type="match status" value="1"/>
</dbReference>
<dbReference type="InterPro" id="IPR001193">
    <property type="entry name" value="MBTPS2"/>
</dbReference>
<dbReference type="Pfam" id="PF02163">
    <property type="entry name" value="Peptidase_M50"/>
    <property type="match status" value="1"/>
</dbReference>
<evidence type="ECO:0000256" key="6">
    <source>
        <dbReference type="ARBA" id="ARBA00022989"/>
    </source>
</evidence>
<evidence type="ECO:0000313" key="13">
    <source>
        <dbReference type="Proteomes" id="UP000281553"/>
    </source>
</evidence>
<feature type="transmembrane region" description="Helical" evidence="10">
    <location>
        <begin position="155"/>
        <end position="173"/>
    </location>
</feature>
<reference evidence="12 13" key="1">
    <citation type="submission" date="2018-11" db="EMBL/GenBank/DDBJ databases">
        <authorList>
            <consortium name="Pathogen Informatics"/>
        </authorList>
    </citation>
    <scope>NUCLEOTIDE SEQUENCE [LARGE SCALE GENOMIC DNA]</scope>
</reference>
<evidence type="ECO:0000256" key="7">
    <source>
        <dbReference type="ARBA" id="ARBA00023136"/>
    </source>
</evidence>
<feature type="domain" description="Peptidase M50" evidence="11">
    <location>
        <begin position="129"/>
        <end position="212"/>
    </location>
</feature>